<feature type="transmembrane region" description="Helical" evidence="2">
    <location>
        <begin position="781"/>
        <end position="806"/>
    </location>
</feature>
<feature type="transmembrane region" description="Helical" evidence="2">
    <location>
        <begin position="587"/>
        <end position="608"/>
    </location>
</feature>
<dbReference type="EMBL" id="HBFR01033358">
    <property type="protein sequence ID" value="CAD8897129.1"/>
    <property type="molecule type" value="Transcribed_RNA"/>
</dbReference>
<feature type="transmembrane region" description="Helical" evidence="2">
    <location>
        <begin position="257"/>
        <end position="279"/>
    </location>
</feature>
<feature type="transmembrane region" description="Helical" evidence="2">
    <location>
        <begin position="512"/>
        <end position="532"/>
    </location>
</feature>
<feature type="transmembrane region" description="Helical" evidence="2">
    <location>
        <begin position="664"/>
        <end position="683"/>
    </location>
</feature>
<keyword evidence="2" id="KW-0472">Membrane</keyword>
<feature type="region of interest" description="Disordered" evidence="1">
    <location>
        <begin position="1"/>
        <end position="20"/>
    </location>
</feature>
<accession>A0A7S1FYA4</accession>
<evidence type="ECO:0000256" key="1">
    <source>
        <dbReference type="SAM" id="MobiDB-lite"/>
    </source>
</evidence>
<dbReference type="GO" id="GO:0005227">
    <property type="term" value="F:calcium-activated cation channel activity"/>
    <property type="evidence" value="ECO:0007669"/>
    <property type="project" value="InterPro"/>
</dbReference>
<sequence>MFRYSISRGSSKASGGREGSMYGGSSRSYCRHSIKPLCCHEETVAQMLNENDKGDPCDMTYSRRFVSWLYPKTSRRREKTEEILEKRGLEVEVPDIRKSWMFFEHFILPRYVVNPDNPGAFERAVPGEQYEHGTKLYPIFTFNHMMLAEFGLGTGLYFVTVLFLAISTGVAGLINLFLMHKYQEKSNLSITSYKTFMRSGSAHCNNTTNVVVENFKNITNTRCTPEYTRTPLVQTKGLYNTTTQTCTIPMNECSPDFIPMGAVHYGTMIVLTLAMYYFFFRLQKRLETYYDEENLTTQDYAIQVKNPPARSIDPDDWRDFFDPFSEEFVNSVTVVINNEDLVNALVERRVLIENLKFLLPAGTVLNEDTKADIREKASCLFLCNDAPLKLLKKIDAVEERIAALADEDKIDEVTHVFVTFETELGKRNVMQAFSYGKLDRRFNTKRMEQILQFRDRYLEIDEPAEPSAVRWHNLDESMVTRVLQQTVTFFLTLVIMTVGFLCIYYIDKNMNLTTSYFITFFNIAIPMFCRIITSYESHPREGRYQGSLYLKIALVRWVNTVLIQYFIKPFSMTANVGIGEFLSEQSLMEMVASLFFSEIVITPLWFLFDPFTIYAKFVSAPRALSQRSMNLCFQGNEFSLAERYTSLTKLIFFCFFYAAVFPGSYLYCSIAMWIIYFVDRYMLFRRCRIMPANGPYIAKISRDYFFTIAILFHFIMTAFWWSGFPFDNVGEYGGKYYFVNQDIMRTRQWTFPALPSWQLSIDQPKNVPKEWKGWMSPNQEFIVHLTGWTSAAMLCISVVLICRAIGKKIKRKLFYKYKHRTRVQNIDFSDKNAPSSLSLYIPQVVDCRLPYPVLACDICKIQAGFIEWKDPNDESYDTHNLVNDMRDLGYDIDGEKTLFSIVKQWKKT</sequence>
<evidence type="ECO:0000313" key="3">
    <source>
        <dbReference type="EMBL" id="CAD8897129.1"/>
    </source>
</evidence>
<reference evidence="3" key="1">
    <citation type="submission" date="2021-01" db="EMBL/GenBank/DDBJ databases">
        <authorList>
            <person name="Corre E."/>
            <person name="Pelletier E."/>
            <person name="Niang G."/>
            <person name="Scheremetjew M."/>
            <person name="Finn R."/>
            <person name="Kale V."/>
            <person name="Holt S."/>
            <person name="Cochrane G."/>
            <person name="Meng A."/>
            <person name="Brown T."/>
            <person name="Cohen L."/>
        </authorList>
    </citation>
    <scope>NUCLEOTIDE SEQUENCE</scope>
    <source>
        <strain evidence="3">308</strain>
    </source>
</reference>
<dbReference type="PANTHER" id="PTHR13018:SF5">
    <property type="entry name" value="RE44586P"/>
    <property type="match status" value="1"/>
</dbReference>
<dbReference type="AlphaFoldDB" id="A0A7S1FYA4"/>
<feature type="transmembrane region" description="Helical" evidence="2">
    <location>
        <begin position="487"/>
        <end position="506"/>
    </location>
</feature>
<gene>
    <name evidence="3" type="ORF">CHYS00102_LOCUS24343</name>
</gene>
<protein>
    <recommendedName>
        <fullName evidence="4">CSC1/OSCA1-like cytosolic domain-containing protein</fullName>
    </recommendedName>
</protein>
<dbReference type="InterPro" id="IPR045122">
    <property type="entry name" value="Csc1-like"/>
</dbReference>
<proteinExistence type="predicted"/>
<name>A0A7S1FYA4_9STRA</name>
<evidence type="ECO:0008006" key="4">
    <source>
        <dbReference type="Google" id="ProtNLM"/>
    </source>
</evidence>
<dbReference type="GO" id="GO:0005886">
    <property type="term" value="C:plasma membrane"/>
    <property type="evidence" value="ECO:0007669"/>
    <property type="project" value="TreeGrafter"/>
</dbReference>
<organism evidence="3">
    <name type="scientific">Corethron hystrix</name>
    <dbReference type="NCBI Taxonomy" id="216773"/>
    <lineage>
        <taxon>Eukaryota</taxon>
        <taxon>Sar</taxon>
        <taxon>Stramenopiles</taxon>
        <taxon>Ochrophyta</taxon>
        <taxon>Bacillariophyta</taxon>
        <taxon>Coscinodiscophyceae</taxon>
        <taxon>Corethrophycidae</taxon>
        <taxon>Corethrales</taxon>
        <taxon>Corethraceae</taxon>
        <taxon>Corethron</taxon>
    </lineage>
</organism>
<dbReference type="PANTHER" id="PTHR13018">
    <property type="entry name" value="PROBABLE MEMBRANE PROTEIN DUF221-RELATED"/>
    <property type="match status" value="1"/>
</dbReference>
<feature type="transmembrane region" description="Helical" evidence="2">
    <location>
        <begin position="155"/>
        <end position="178"/>
    </location>
</feature>
<feature type="transmembrane region" description="Helical" evidence="2">
    <location>
        <begin position="704"/>
        <end position="722"/>
    </location>
</feature>
<evidence type="ECO:0000256" key="2">
    <source>
        <dbReference type="SAM" id="Phobius"/>
    </source>
</evidence>
<keyword evidence="2" id="KW-1133">Transmembrane helix</keyword>
<keyword evidence="2" id="KW-0812">Transmembrane</keyword>